<dbReference type="Proteomes" id="UP000324800">
    <property type="component" value="Unassembled WGS sequence"/>
</dbReference>
<feature type="compositionally biased region" description="Polar residues" evidence="1">
    <location>
        <begin position="142"/>
        <end position="155"/>
    </location>
</feature>
<protein>
    <submittedName>
        <fullName evidence="2">Uncharacterized protein</fullName>
    </submittedName>
</protein>
<evidence type="ECO:0000256" key="1">
    <source>
        <dbReference type="SAM" id="MobiDB-lite"/>
    </source>
</evidence>
<feature type="compositionally biased region" description="Polar residues" evidence="1">
    <location>
        <begin position="169"/>
        <end position="180"/>
    </location>
</feature>
<name>A0A5J4UZT0_9EUKA</name>
<dbReference type="AlphaFoldDB" id="A0A5J4UZT0"/>
<proteinExistence type="predicted"/>
<gene>
    <name evidence="2" type="ORF">EZS28_029151</name>
</gene>
<evidence type="ECO:0000313" key="3">
    <source>
        <dbReference type="Proteomes" id="UP000324800"/>
    </source>
</evidence>
<organism evidence="2 3">
    <name type="scientific">Streblomastix strix</name>
    <dbReference type="NCBI Taxonomy" id="222440"/>
    <lineage>
        <taxon>Eukaryota</taxon>
        <taxon>Metamonada</taxon>
        <taxon>Preaxostyla</taxon>
        <taxon>Oxymonadida</taxon>
        <taxon>Streblomastigidae</taxon>
        <taxon>Streblomastix</taxon>
    </lineage>
</organism>
<accession>A0A5J4UZT0</accession>
<sequence length="230" mass="26446">MGKPGAGQHLPGYGEIQIEVQKVILTHVKGETISIADWRKFWKELDTDLKLDTVKFQFHVSNSNEQSNENEQSTAFCNNLRKRYRQDDRSNSGENKQNFLTRYNNRDEFRSQIVCKEEEKEITEEDVMEVAPQPPAQPVPATTSNTVVPELSQRQIGGPTPQLVRTPDSWKSNKTPTPKQQRIRNNRYKTQFHRQQQQQIPHPSGEEAALELDSGEVLVAHGAWLSYQIH</sequence>
<dbReference type="EMBL" id="SNRW01011317">
    <property type="protein sequence ID" value="KAA6375321.1"/>
    <property type="molecule type" value="Genomic_DNA"/>
</dbReference>
<evidence type="ECO:0000313" key="2">
    <source>
        <dbReference type="EMBL" id="KAA6375321.1"/>
    </source>
</evidence>
<feature type="region of interest" description="Disordered" evidence="1">
    <location>
        <begin position="121"/>
        <end position="184"/>
    </location>
</feature>
<reference evidence="2 3" key="1">
    <citation type="submission" date="2019-03" db="EMBL/GenBank/DDBJ databases">
        <title>Single cell metagenomics reveals metabolic interactions within the superorganism composed of flagellate Streblomastix strix and complex community of Bacteroidetes bacteria on its surface.</title>
        <authorList>
            <person name="Treitli S.C."/>
            <person name="Kolisko M."/>
            <person name="Husnik F."/>
            <person name="Keeling P."/>
            <person name="Hampl V."/>
        </authorList>
    </citation>
    <scope>NUCLEOTIDE SEQUENCE [LARGE SCALE GENOMIC DNA]</scope>
    <source>
        <strain evidence="2">ST1C</strain>
    </source>
</reference>
<comment type="caution">
    <text evidence="2">The sequence shown here is derived from an EMBL/GenBank/DDBJ whole genome shotgun (WGS) entry which is preliminary data.</text>
</comment>